<evidence type="ECO:0000256" key="4">
    <source>
        <dbReference type="ARBA" id="ARBA00022475"/>
    </source>
</evidence>
<dbReference type="InterPro" id="IPR013525">
    <property type="entry name" value="ABC2_TM"/>
</dbReference>
<dbReference type="InterPro" id="IPR047817">
    <property type="entry name" value="ABC2_TM_bact-type"/>
</dbReference>
<keyword evidence="5 8" id="KW-0812">Transmembrane</keyword>
<evidence type="ECO:0000256" key="8">
    <source>
        <dbReference type="RuleBase" id="RU361157"/>
    </source>
</evidence>
<feature type="transmembrane region" description="Helical" evidence="8">
    <location>
        <begin position="266"/>
        <end position="287"/>
    </location>
</feature>
<dbReference type="RefSeq" id="WP_268048021.1">
    <property type="nucleotide sequence ID" value="NZ_JAPQES010000001.1"/>
</dbReference>
<protein>
    <recommendedName>
        <fullName evidence="8">Transport permease protein</fullName>
    </recommendedName>
</protein>
<accession>A0ABT4CKU2</accession>
<dbReference type="PROSITE" id="PS51012">
    <property type="entry name" value="ABC_TM2"/>
    <property type="match status" value="1"/>
</dbReference>
<dbReference type="PRINTS" id="PR00164">
    <property type="entry name" value="ABC2TRNSPORT"/>
</dbReference>
<keyword evidence="4 8" id="KW-1003">Cell membrane</keyword>
<organism evidence="10 11">
    <name type="scientific">Clostridium ganghwense</name>
    <dbReference type="NCBI Taxonomy" id="312089"/>
    <lineage>
        <taxon>Bacteria</taxon>
        <taxon>Bacillati</taxon>
        <taxon>Bacillota</taxon>
        <taxon>Clostridia</taxon>
        <taxon>Eubacteriales</taxon>
        <taxon>Clostridiaceae</taxon>
        <taxon>Clostridium</taxon>
    </lineage>
</organism>
<evidence type="ECO:0000256" key="7">
    <source>
        <dbReference type="ARBA" id="ARBA00023136"/>
    </source>
</evidence>
<dbReference type="EMBL" id="JAPQES010000001">
    <property type="protein sequence ID" value="MCY6369647.1"/>
    <property type="molecule type" value="Genomic_DNA"/>
</dbReference>
<evidence type="ECO:0000256" key="1">
    <source>
        <dbReference type="ARBA" id="ARBA00004651"/>
    </source>
</evidence>
<dbReference type="Pfam" id="PF12698">
    <property type="entry name" value="ABC2_membrane_3"/>
    <property type="match status" value="1"/>
</dbReference>
<feature type="transmembrane region" description="Helical" evidence="8">
    <location>
        <begin position="22"/>
        <end position="40"/>
    </location>
</feature>
<evidence type="ECO:0000313" key="11">
    <source>
        <dbReference type="Proteomes" id="UP001079657"/>
    </source>
</evidence>
<evidence type="ECO:0000259" key="9">
    <source>
        <dbReference type="PROSITE" id="PS51012"/>
    </source>
</evidence>
<keyword evidence="6 8" id="KW-1133">Transmembrane helix</keyword>
<feature type="transmembrane region" description="Helical" evidence="8">
    <location>
        <begin position="226"/>
        <end position="254"/>
    </location>
</feature>
<feature type="transmembrane region" description="Helical" evidence="8">
    <location>
        <begin position="186"/>
        <end position="206"/>
    </location>
</feature>
<evidence type="ECO:0000313" key="10">
    <source>
        <dbReference type="EMBL" id="MCY6369647.1"/>
    </source>
</evidence>
<dbReference type="Gene3D" id="3.40.1710.10">
    <property type="entry name" value="abc type-2 transporter like domain"/>
    <property type="match status" value="1"/>
</dbReference>
<comment type="caution">
    <text evidence="10">The sequence shown here is derived from an EMBL/GenBank/DDBJ whole genome shotgun (WGS) entry which is preliminary data.</text>
</comment>
<evidence type="ECO:0000256" key="6">
    <source>
        <dbReference type="ARBA" id="ARBA00022989"/>
    </source>
</evidence>
<feature type="transmembrane region" description="Helical" evidence="8">
    <location>
        <begin position="349"/>
        <end position="369"/>
    </location>
</feature>
<dbReference type="PANTHER" id="PTHR30294:SF45">
    <property type="entry name" value="LINEARMYCIN RESISTANCE PERMEASE PROTEIN LNRN"/>
    <property type="match status" value="1"/>
</dbReference>
<dbReference type="InterPro" id="IPR051449">
    <property type="entry name" value="ABC-2_transporter_component"/>
</dbReference>
<keyword evidence="11" id="KW-1185">Reference proteome</keyword>
<keyword evidence="3 8" id="KW-0813">Transport</keyword>
<feature type="transmembrane region" description="Helical" evidence="8">
    <location>
        <begin position="293"/>
        <end position="314"/>
    </location>
</feature>
<comment type="similarity">
    <text evidence="2 8">Belongs to the ABC-2 integral membrane protein family.</text>
</comment>
<dbReference type="PANTHER" id="PTHR30294">
    <property type="entry name" value="MEMBRANE COMPONENT OF ABC TRANSPORTER YHHJ-RELATED"/>
    <property type="match status" value="1"/>
</dbReference>
<evidence type="ECO:0000256" key="3">
    <source>
        <dbReference type="ARBA" id="ARBA00022448"/>
    </source>
</evidence>
<keyword evidence="7 8" id="KW-0472">Membrane</keyword>
<evidence type="ECO:0000256" key="2">
    <source>
        <dbReference type="ARBA" id="ARBA00007783"/>
    </source>
</evidence>
<gene>
    <name evidence="10" type="ORF">OXH55_03155</name>
</gene>
<name>A0ABT4CKU2_9CLOT</name>
<dbReference type="InterPro" id="IPR000412">
    <property type="entry name" value="ABC_2_transport"/>
</dbReference>
<proteinExistence type="inferred from homology"/>
<feature type="domain" description="ABC transmembrane type-2" evidence="9">
    <location>
        <begin position="151"/>
        <end position="374"/>
    </location>
</feature>
<evidence type="ECO:0000256" key="5">
    <source>
        <dbReference type="ARBA" id="ARBA00022692"/>
    </source>
</evidence>
<comment type="subcellular location">
    <subcellularLocation>
        <location evidence="1 8">Cell membrane</location>
        <topology evidence="1 8">Multi-pass membrane protein</topology>
    </subcellularLocation>
</comment>
<reference evidence="10" key="1">
    <citation type="submission" date="2022-12" db="EMBL/GenBank/DDBJ databases">
        <authorList>
            <person name="Wang J."/>
        </authorList>
    </citation>
    <scope>NUCLEOTIDE SEQUENCE</scope>
    <source>
        <strain evidence="10">HY-42-06</strain>
    </source>
</reference>
<dbReference type="Proteomes" id="UP001079657">
    <property type="component" value="Unassembled WGS sequence"/>
</dbReference>
<sequence>MKNVIILVLNTLKVTFRKKSNIFSYLIVPLVSMLIIMSIMNGGGSAKIKIGVVDKDNSIISTDMVKYLESTGKFESVYINEANIDGKVVNREVNLAIIIPESFSEEIYNNKLENIKIVSIEGKEITAWIENYTNLYIQNLLDISKASEGNRDEFNDMYKGYKNQALKLNSEKVVDKRLNKQLTQSGVGFLIMFILIGATSTSNIILKEKRERTYQRICSTPVNSKIYIMGNVFVNFIIITVQILLAIFAINTILKVNMYMPDYQLFLMLLLMGAVSIGIGMIVVAFSKSTSEAGYLSTLIITPTCMMGGCFWPIELMPEKVQKISNFIPQKWAIEAIKKLQSGAGISEIYINMLILIGFTVVLFLVAAFKMNNTDKTGSFV</sequence>